<protein>
    <submittedName>
        <fullName evidence="2">Uncharacterized protein</fullName>
    </submittedName>
</protein>
<evidence type="ECO:0000256" key="1">
    <source>
        <dbReference type="SAM" id="SignalP"/>
    </source>
</evidence>
<evidence type="ECO:0000313" key="2">
    <source>
        <dbReference type="EMBL" id="KAK0622074.1"/>
    </source>
</evidence>
<dbReference type="Proteomes" id="UP001174934">
    <property type="component" value="Unassembled WGS sequence"/>
</dbReference>
<gene>
    <name evidence="2" type="ORF">B0T17DRAFT_494051</name>
</gene>
<keyword evidence="3" id="KW-1185">Reference proteome</keyword>
<feature type="chain" id="PRO_5041444709" evidence="1">
    <location>
        <begin position="21"/>
        <end position="117"/>
    </location>
</feature>
<dbReference type="AlphaFoldDB" id="A0AA39WUY2"/>
<proteinExistence type="predicted"/>
<comment type="caution">
    <text evidence="2">The sequence shown here is derived from an EMBL/GenBank/DDBJ whole genome shotgun (WGS) entry which is preliminary data.</text>
</comment>
<dbReference type="EMBL" id="JAULSR010000004">
    <property type="protein sequence ID" value="KAK0622074.1"/>
    <property type="molecule type" value="Genomic_DNA"/>
</dbReference>
<accession>A0AA39WUY2</accession>
<feature type="signal peptide" evidence="1">
    <location>
        <begin position="1"/>
        <end position="20"/>
    </location>
</feature>
<reference evidence="2" key="1">
    <citation type="submission" date="2023-06" db="EMBL/GenBank/DDBJ databases">
        <title>Genome-scale phylogeny and comparative genomics of the fungal order Sordariales.</title>
        <authorList>
            <consortium name="Lawrence Berkeley National Laboratory"/>
            <person name="Hensen N."/>
            <person name="Bonometti L."/>
            <person name="Westerberg I."/>
            <person name="Brannstrom I.O."/>
            <person name="Guillou S."/>
            <person name="Cros-Aarteil S."/>
            <person name="Calhoun S."/>
            <person name="Haridas S."/>
            <person name="Kuo A."/>
            <person name="Mondo S."/>
            <person name="Pangilinan J."/>
            <person name="Riley R."/>
            <person name="LaButti K."/>
            <person name="Andreopoulos B."/>
            <person name="Lipzen A."/>
            <person name="Chen C."/>
            <person name="Yanf M."/>
            <person name="Daum C."/>
            <person name="Ng V."/>
            <person name="Clum A."/>
            <person name="Steindorff A."/>
            <person name="Ohm R."/>
            <person name="Martin F."/>
            <person name="Silar P."/>
            <person name="Natvig D."/>
            <person name="Lalanne C."/>
            <person name="Gautier V."/>
            <person name="Ament-velasquez S.L."/>
            <person name="Kruys A."/>
            <person name="Hutchinson M.I."/>
            <person name="Powell A.J."/>
            <person name="Barry K."/>
            <person name="Miller A.N."/>
            <person name="Grigoriev I.V."/>
            <person name="Debuchy R."/>
            <person name="Gladieux P."/>
            <person name="Thoren M.H."/>
            <person name="Johannesson H."/>
        </authorList>
    </citation>
    <scope>NUCLEOTIDE SEQUENCE</scope>
    <source>
        <strain evidence="2">SMH3391-2</strain>
    </source>
</reference>
<sequence length="117" mass="12748">MHFSTLLTAISALTFASAAAVDTRLGAFDVSVIRGRPLSLNNTQTYEFALGQDNNSCLTFGNSTNMNTVDVKFWNPQCLLTLFEERNCSDLSVVTGPNCWTPDGGIAAFKVTCPYRN</sequence>
<organism evidence="2 3">
    <name type="scientific">Bombardia bombarda</name>
    <dbReference type="NCBI Taxonomy" id="252184"/>
    <lineage>
        <taxon>Eukaryota</taxon>
        <taxon>Fungi</taxon>
        <taxon>Dikarya</taxon>
        <taxon>Ascomycota</taxon>
        <taxon>Pezizomycotina</taxon>
        <taxon>Sordariomycetes</taxon>
        <taxon>Sordariomycetidae</taxon>
        <taxon>Sordariales</taxon>
        <taxon>Lasiosphaeriaceae</taxon>
        <taxon>Bombardia</taxon>
    </lineage>
</organism>
<evidence type="ECO:0000313" key="3">
    <source>
        <dbReference type="Proteomes" id="UP001174934"/>
    </source>
</evidence>
<keyword evidence="1" id="KW-0732">Signal</keyword>
<name>A0AA39WUY2_9PEZI</name>